<dbReference type="SUPFAM" id="SSF47648">
    <property type="entry name" value="Nucleoside phosphorylase/phosphoribosyltransferase N-terminal domain"/>
    <property type="match status" value="1"/>
</dbReference>
<feature type="binding site" evidence="9">
    <location>
        <position position="226"/>
    </location>
    <ligand>
        <name>Mg(2+)</name>
        <dbReference type="ChEBI" id="CHEBI:18420"/>
        <label>2</label>
    </ligand>
</feature>
<dbReference type="AlphaFoldDB" id="A0A0G3EHS3"/>
<feature type="binding site" evidence="9">
    <location>
        <begin position="90"/>
        <end position="93"/>
    </location>
    <ligand>
        <name>5-phospho-alpha-D-ribose 1-diphosphate</name>
        <dbReference type="ChEBI" id="CHEBI:58017"/>
    </ligand>
</feature>
<keyword evidence="13" id="KW-1185">Reference proteome</keyword>
<comment type="cofactor">
    <cofactor evidence="9">
        <name>Mg(2+)</name>
        <dbReference type="ChEBI" id="CHEBI:18420"/>
    </cofactor>
    <text evidence="9">Binds 2 magnesium ions per monomer.</text>
</comment>
<dbReference type="GO" id="GO:0004048">
    <property type="term" value="F:anthranilate phosphoribosyltransferase activity"/>
    <property type="evidence" value="ECO:0007669"/>
    <property type="project" value="UniProtKB-UniRule"/>
</dbReference>
<evidence type="ECO:0000256" key="9">
    <source>
        <dbReference type="HAMAP-Rule" id="MF_00211"/>
    </source>
</evidence>
<keyword evidence="2 9" id="KW-0028">Amino-acid biosynthesis</keyword>
<keyword evidence="5 9" id="KW-0822">Tryptophan biosynthesis</keyword>
<reference evidence="13" key="1">
    <citation type="submission" date="2015-02" db="EMBL/GenBank/DDBJ databases">
        <title>Description and complete genome sequence of the first cultured representative of the subdivision 5 of the Verrucomicrobia phylum.</title>
        <authorList>
            <person name="Spring S."/>
            <person name="Bunk B."/>
            <person name="Sproer C."/>
            <person name="Klenk H.-P."/>
        </authorList>
    </citation>
    <scope>NUCLEOTIDE SEQUENCE [LARGE SCALE GENOMIC DNA]</scope>
    <source>
        <strain evidence="13">L21-Fru-AB</strain>
    </source>
</reference>
<feature type="binding site" evidence="9">
    <location>
        <begin position="108"/>
        <end position="116"/>
    </location>
    <ligand>
        <name>5-phospho-alpha-D-ribose 1-diphosphate</name>
        <dbReference type="ChEBI" id="CHEBI:58017"/>
    </ligand>
</feature>
<dbReference type="STRING" id="1307763.L21SP4_01732"/>
<evidence type="ECO:0000256" key="5">
    <source>
        <dbReference type="ARBA" id="ARBA00022822"/>
    </source>
</evidence>
<proteinExistence type="inferred from homology"/>
<keyword evidence="9" id="KW-0460">Magnesium</keyword>
<dbReference type="GO" id="GO:0000162">
    <property type="term" value="P:L-tryptophan biosynthetic process"/>
    <property type="evidence" value="ECO:0007669"/>
    <property type="project" value="UniProtKB-UniRule"/>
</dbReference>
<dbReference type="EC" id="2.4.2.18" evidence="9"/>
<organism evidence="12 13">
    <name type="scientific">Kiritimatiella glycovorans</name>
    <dbReference type="NCBI Taxonomy" id="1307763"/>
    <lineage>
        <taxon>Bacteria</taxon>
        <taxon>Pseudomonadati</taxon>
        <taxon>Kiritimatiellota</taxon>
        <taxon>Kiritimatiellia</taxon>
        <taxon>Kiritimatiellales</taxon>
        <taxon>Kiritimatiellaceae</taxon>
        <taxon>Kiritimatiella</taxon>
    </lineage>
</organism>
<dbReference type="InterPro" id="IPR035902">
    <property type="entry name" value="Nuc_phospho_transferase"/>
</dbReference>
<dbReference type="Pfam" id="PF00591">
    <property type="entry name" value="Glycos_transf_3"/>
    <property type="match status" value="1"/>
</dbReference>
<evidence type="ECO:0000256" key="6">
    <source>
        <dbReference type="ARBA" id="ARBA00023141"/>
    </source>
</evidence>
<accession>A0A0G3EHS3</accession>
<evidence type="ECO:0000256" key="7">
    <source>
        <dbReference type="ARBA" id="ARBA00052328"/>
    </source>
</evidence>
<feature type="binding site" evidence="9">
    <location>
        <position position="226"/>
    </location>
    <ligand>
        <name>Mg(2+)</name>
        <dbReference type="ChEBI" id="CHEBI:18420"/>
        <label>1</label>
    </ligand>
</feature>
<dbReference type="UniPathway" id="UPA00035">
    <property type="reaction ID" value="UER00041"/>
</dbReference>
<dbReference type="PANTHER" id="PTHR43285:SF2">
    <property type="entry name" value="ANTHRANILATE PHOSPHORIBOSYLTRANSFERASE"/>
    <property type="match status" value="1"/>
</dbReference>
<evidence type="ECO:0000256" key="3">
    <source>
        <dbReference type="ARBA" id="ARBA00022676"/>
    </source>
</evidence>
<dbReference type="GO" id="GO:0005829">
    <property type="term" value="C:cytosol"/>
    <property type="evidence" value="ECO:0007669"/>
    <property type="project" value="TreeGrafter"/>
</dbReference>
<dbReference type="EMBL" id="CP010904">
    <property type="protein sequence ID" value="AKJ64972.1"/>
    <property type="molecule type" value="Genomic_DNA"/>
</dbReference>
<dbReference type="Proteomes" id="UP000035268">
    <property type="component" value="Chromosome"/>
</dbReference>
<comment type="subunit">
    <text evidence="9">Homodimer.</text>
</comment>
<evidence type="ECO:0000259" key="11">
    <source>
        <dbReference type="Pfam" id="PF02885"/>
    </source>
</evidence>
<keyword evidence="6 9" id="KW-0057">Aromatic amino acid biosynthesis</keyword>
<feature type="binding site" evidence="9">
    <location>
        <position position="80"/>
    </location>
    <ligand>
        <name>5-phospho-alpha-D-ribose 1-diphosphate</name>
        <dbReference type="ChEBI" id="CHEBI:58017"/>
    </ligand>
</feature>
<evidence type="ECO:0000256" key="1">
    <source>
        <dbReference type="ARBA" id="ARBA00004907"/>
    </source>
</evidence>
<keyword evidence="3 9" id="KW-0328">Glycosyltransferase</keyword>
<comment type="similarity">
    <text evidence="8">In the C-terminal section; belongs to the anthranilate phosphoribosyltransferase family.</text>
</comment>
<comment type="caution">
    <text evidence="9">Lacks conserved residue(s) required for the propagation of feature annotation.</text>
</comment>
<sequence>MIRECVHKLLAGEALSEPEAYETMGDIMEDRATDAQIGAYLAALRLRGLSSPVFAGSARAMRERAVPVASPDPVTVDIVGTGGDGSHTFNISTTAAFVAAGAGVTVAKHGSYGVSSRCGSADVLAELGVNIKYPPETMERGLREIGLAFLFAPSLHPAMKRVVGPRRELGFWSLFNVLGPLCNPARAAYGVLGVFRPDLVAVAADAAAHVGVRHLYVVHGQDGLDEISTTAPTFVREIRGERIESYEIAPAAFGLTPARSEDLAGGDPAVNAEMIRQVLEGDSGPRRDIVLLNAAFALAAAGKADSPKEALPLAAESIDSGAAMSKLEQLRELS</sequence>
<dbReference type="HAMAP" id="MF_00211">
    <property type="entry name" value="TrpD"/>
    <property type="match status" value="1"/>
</dbReference>
<evidence type="ECO:0000256" key="2">
    <source>
        <dbReference type="ARBA" id="ARBA00022605"/>
    </source>
</evidence>
<name>A0A0G3EHS3_9BACT</name>
<dbReference type="NCBIfam" id="TIGR01245">
    <property type="entry name" value="trpD"/>
    <property type="match status" value="1"/>
</dbReference>
<dbReference type="SUPFAM" id="SSF52418">
    <property type="entry name" value="Nucleoside phosphorylase/phosphoribosyltransferase catalytic domain"/>
    <property type="match status" value="1"/>
</dbReference>
<evidence type="ECO:0000259" key="10">
    <source>
        <dbReference type="Pfam" id="PF00591"/>
    </source>
</evidence>
<dbReference type="GO" id="GO:0000287">
    <property type="term" value="F:magnesium ion binding"/>
    <property type="evidence" value="ECO:0007669"/>
    <property type="project" value="UniProtKB-UniRule"/>
</dbReference>
<feature type="binding site" evidence="9">
    <location>
        <position position="80"/>
    </location>
    <ligand>
        <name>anthranilate</name>
        <dbReference type="ChEBI" id="CHEBI:16567"/>
        <label>1</label>
    </ligand>
</feature>
<comment type="function">
    <text evidence="9">Catalyzes the transfer of the phosphoribosyl group of 5-phosphorylribose-1-pyrophosphate (PRPP) to anthranilate to yield N-(5'-phosphoribosyl)-anthranilate (PRA).</text>
</comment>
<dbReference type="RefSeq" id="WP_052882248.1">
    <property type="nucleotide sequence ID" value="NZ_CP010904.1"/>
</dbReference>
<dbReference type="KEGG" id="vbl:L21SP4_01732"/>
<dbReference type="InterPro" id="IPR005940">
    <property type="entry name" value="Anthranilate_Pribosyl_Tfrase"/>
</dbReference>
<dbReference type="PATRIC" id="fig|1609981.3.peg.1800"/>
<gene>
    <name evidence="9 12" type="primary">trpD</name>
    <name evidence="12" type="ORF">L21SP4_01732</name>
</gene>
<dbReference type="PANTHER" id="PTHR43285">
    <property type="entry name" value="ANTHRANILATE PHOSPHORIBOSYLTRANSFERASE"/>
    <property type="match status" value="1"/>
</dbReference>
<comment type="pathway">
    <text evidence="1 9">Amino-acid biosynthesis; L-tryptophan biosynthesis; L-tryptophan from chorismate: step 2/5.</text>
</comment>
<dbReference type="InterPro" id="IPR000312">
    <property type="entry name" value="Glycosyl_Trfase_fam3"/>
</dbReference>
<dbReference type="Gene3D" id="1.20.970.10">
    <property type="entry name" value="Transferase, Pyrimidine Nucleoside Phosphorylase, Chain C"/>
    <property type="match status" value="1"/>
</dbReference>
<feature type="binding site" evidence="9">
    <location>
        <position position="92"/>
    </location>
    <ligand>
        <name>Mg(2+)</name>
        <dbReference type="ChEBI" id="CHEBI:18420"/>
        <label>1</label>
    </ligand>
</feature>
<feature type="binding site" evidence="9">
    <location>
        <begin position="83"/>
        <end position="84"/>
    </location>
    <ligand>
        <name>5-phospho-alpha-D-ribose 1-diphosphate</name>
        <dbReference type="ChEBI" id="CHEBI:58017"/>
    </ligand>
</feature>
<evidence type="ECO:0000256" key="4">
    <source>
        <dbReference type="ARBA" id="ARBA00022679"/>
    </source>
</evidence>
<feature type="domain" description="Glycosyl transferase family 3" evidence="10">
    <location>
        <begin position="74"/>
        <end position="323"/>
    </location>
</feature>
<dbReference type="OrthoDB" id="9806430at2"/>
<dbReference type="FunFam" id="3.40.1030.10:FF:000002">
    <property type="entry name" value="Anthranilate phosphoribosyltransferase"/>
    <property type="match status" value="1"/>
</dbReference>
<feature type="binding site" evidence="9">
    <location>
        <position position="225"/>
    </location>
    <ligand>
        <name>Mg(2+)</name>
        <dbReference type="ChEBI" id="CHEBI:18420"/>
        <label>2</label>
    </ligand>
</feature>
<dbReference type="InterPro" id="IPR017459">
    <property type="entry name" value="Glycosyl_Trfase_fam3_N_dom"/>
</dbReference>
<dbReference type="InterPro" id="IPR036320">
    <property type="entry name" value="Glycosyl_Trfase_fam3_N_dom_sf"/>
</dbReference>
<keyword evidence="4 9" id="KW-0808">Transferase</keyword>
<dbReference type="Gene3D" id="3.40.1030.10">
    <property type="entry name" value="Nucleoside phosphorylase/phosphoribosyltransferase catalytic domain"/>
    <property type="match status" value="1"/>
</dbReference>
<protein>
    <recommendedName>
        <fullName evidence="9">Anthranilate phosphoribosyltransferase</fullName>
        <ecNumber evidence="9">2.4.2.18</ecNumber>
    </recommendedName>
</protein>
<feature type="binding site" evidence="9">
    <location>
        <position position="120"/>
    </location>
    <ligand>
        <name>5-phospho-alpha-D-ribose 1-diphosphate</name>
        <dbReference type="ChEBI" id="CHEBI:58017"/>
    </ligand>
</feature>
<dbReference type="Pfam" id="PF02885">
    <property type="entry name" value="Glycos_trans_3N"/>
    <property type="match status" value="1"/>
</dbReference>
<keyword evidence="9" id="KW-0479">Metal-binding</keyword>
<evidence type="ECO:0000313" key="13">
    <source>
        <dbReference type="Proteomes" id="UP000035268"/>
    </source>
</evidence>
<comment type="similarity">
    <text evidence="9">Belongs to the anthranilate phosphoribosyltransferase family.</text>
</comment>
<feature type="binding site" evidence="9">
    <location>
        <position position="88"/>
    </location>
    <ligand>
        <name>5-phospho-alpha-D-ribose 1-diphosphate</name>
        <dbReference type="ChEBI" id="CHEBI:58017"/>
    </ligand>
</feature>
<reference evidence="12 13" key="2">
    <citation type="journal article" date="2016" name="ISME J.">
        <title>Characterization of the first cultured representative of Verrucomicrobia subdivision 5 indicates the proposal of a novel phylum.</title>
        <authorList>
            <person name="Spring S."/>
            <person name="Bunk B."/>
            <person name="Sproer C."/>
            <person name="Schumann P."/>
            <person name="Rohde M."/>
            <person name="Tindall B.J."/>
            <person name="Klenk H.P."/>
        </authorList>
    </citation>
    <scope>NUCLEOTIDE SEQUENCE [LARGE SCALE GENOMIC DNA]</scope>
    <source>
        <strain evidence="12 13">L21-Fru-AB</strain>
    </source>
</reference>
<evidence type="ECO:0000313" key="12">
    <source>
        <dbReference type="EMBL" id="AKJ64972.1"/>
    </source>
</evidence>
<feature type="domain" description="Glycosyl transferase family 3 N-terminal" evidence="11">
    <location>
        <begin position="4"/>
        <end position="65"/>
    </location>
</feature>
<feature type="binding site" evidence="9">
    <location>
        <position position="166"/>
    </location>
    <ligand>
        <name>anthranilate</name>
        <dbReference type="ChEBI" id="CHEBI:16567"/>
        <label>2</label>
    </ligand>
</feature>
<comment type="catalytic activity">
    <reaction evidence="7 9">
        <text>N-(5-phospho-beta-D-ribosyl)anthranilate + diphosphate = 5-phospho-alpha-D-ribose 1-diphosphate + anthranilate</text>
        <dbReference type="Rhea" id="RHEA:11768"/>
        <dbReference type="ChEBI" id="CHEBI:16567"/>
        <dbReference type="ChEBI" id="CHEBI:18277"/>
        <dbReference type="ChEBI" id="CHEBI:33019"/>
        <dbReference type="ChEBI" id="CHEBI:58017"/>
        <dbReference type="EC" id="2.4.2.18"/>
    </reaction>
</comment>
<evidence type="ECO:0000256" key="8">
    <source>
        <dbReference type="ARBA" id="ARBA00061188"/>
    </source>
</evidence>